<feature type="active site" description="Proton acceptor" evidence="11">
    <location>
        <position position="457"/>
    </location>
</feature>
<evidence type="ECO:0000259" key="15">
    <source>
        <dbReference type="Pfam" id="PF07992"/>
    </source>
</evidence>
<keyword evidence="12" id="KW-0547">Nucleotide-binding</keyword>
<feature type="domain" description="FAD/NAD(P)-binding" evidence="15">
    <location>
        <begin position="9"/>
        <end position="340"/>
    </location>
</feature>
<dbReference type="PRINTS" id="PR00368">
    <property type="entry name" value="FADPNR"/>
</dbReference>
<evidence type="ECO:0000256" key="11">
    <source>
        <dbReference type="PIRSR" id="PIRSR000350-2"/>
    </source>
</evidence>
<keyword evidence="9 12" id="KW-0520">NAD</keyword>
<dbReference type="Pfam" id="PF07992">
    <property type="entry name" value="Pyr_redox_2"/>
    <property type="match status" value="1"/>
</dbReference>
<dbReference type="InterPro" id="IPR004099">
    <property type="entry name" value="Pyr_nucl-diS_OxRdtase_dimer"/>
</dbReference>
<keyword evidence="8 13" id="KW-0560">Oxidoreductase</keyword>
<evidence type="ECO:0000256" key="13">
    <source>
        <dbReference type="RuleBase" id="RU003692"/>
    </source>
</evidence>
<evidence type="ECO:0000256" key="7">
    <source>
        <dbReference type="ARBA" id="ARBA00022827"/>
    </source>
</evidence>
<dbReference type="GO" id="GO:0005737">
    <property type="term" value="C:cytoplasm"/>
    <property type="evidence" value="ECO:0007669"/>
    <property type="project" value="UniProtKB-SubCell"/>
</dbReference>
<name>G3IRY9_METTV</name>
<keyword evidence="13" id="KW-0676">Redox-active center</keyword>
<dbReference type="InterPro" id="IPR016156">
    <property type="entry name" value="FAD/NAD-linked_Rdtase_dimer_sf"/>
</dbReference>
<evidence type="ECO:0000313" key="17">
    <source>
        <dbReference type="Proteomes" id="UP000004664"/>
    </source>
</evidence>
<dbReference type="Pfam" id="PF02852">
    <property type="entry name" value="Pyr_redox_dim"/>
    <property type="match status" value="1"/>
</dbReference>
<evidence type="ECO:0000259" key="14">
    <source>
        <dbReference type="Pfam" id="PF02852"/>
    </source>
</evidence>
<gene>
    <name evidence="16" type="ORF">Mettu_1002</name>
</gene>
<evidence type="ECO:0000256" key="1">
    <source>
        <dbReference type="ARBA" id="ARBA00004496"/>
    </source>
</evidence>
<dbReference type="Gene3D" id="3.50.50.60">
    <property type="entry name" value="FAD/NAD(P)-binding domain"/>
    <property type="match status" value="2"/>
</dbReference>
<dbReference type="PRINTS" id="PR00411">
    <property type="entry name" value="PNDRDTASEI"/>
</dbReference>
<dbReference type="eggNOG" id="COG1249">
    <property type="taxonomic scope" value="Bacteria"/>
</dbReference>
<organism evidence="16 17">
    <name type="scientific">Methylobacter tundripaludum (strain ATCC BAA-1195 / DSM 17260 / SV96)</name>
    <dbReference type="NCBI Taxonomy" id="697282"/>
    <lineage>
        <taxon>Bacteria</taxon>
        <taxon>Pseudomonadati</taxon>
        <taxon>Pseudomonadota</taxon>
        <taxon>Gammaproteobacteria</taxon>
        <taxon>Methylococcales</taxon>
        <taxon>Methylococcaceae</taxon>
        <taxon>Methylobacter</taxon>
    </lineage>
</organism>
<dbReference type="OrthoDB" id="9800167at2"/>
<evidence type="ECO:0000256" key="12">
    <source>
        <dbReference type="PIRSR" id="PIRSR000350-3"/>
    </source>
</evidence>
<sequence>MSKKQVKSFDVIVIGAGPAGYSSAIRCAQLGLKTACIDNWHDEEGQSSLGGTYLNAGCVASIALLESAKIYQSINHNLKEHGIQAEAVSVDIALMMQRKNNIIDALSRQIADSFAHYKIDCIQAEAKLLNERRVEITPTDHSAVSIIEAKHIVLATGSSPVDLSCAPIDNEFIIDTAMALNLDAVPKRLAIIGAGIIGLELAGIWNRLGAETILLEAQESFLGLADQQIAREAYRIYTEQGLELRLGARVISAKKGSKKVTVEYQDSEGTHALRVDKLIVASGRKPNTENLAAAEANLLLDENGYVHVDENCRTTLPGVYAIGDLTLLGPMIAHKGIEEGLFVAEQIAGLHNPVNYDLLPSVVFTDPEIAWVGQTEQALRAMGEPIKIGTFPLKATARAQAMGQTEGMVKIIAHAETDALLGIHIIGTQASEMIAEAVLAMEFSASSEDLARTIHAHPTLAKALHGAALTLKNKK</sequence>
<dbReference type="InterPro" id="IPR006258">
    <property type="entry name" value="Lipoamide_DH"/>
</dbReference>
<protein>
    <recommendedName>
        <fullName evidence="4 13">Dihydrolipoyl dehydrogenase</fullName>
        <ecNumber evidence="3 13">1.8.1.4</ecNumber>
    </recommendedName>
</protein>
<keyword evidence="5" id="KW-0963">Cytoplasm</keyword>
<proteinExistence type="inferred from homology"/>
<dbReference type="InterPro" id="IPR050151">
    <property type="entry name" value="Class-I_Pyr_Nuc-Dis_Oxidored"/>
</dbReference>
<dbReference type="PIRSF" id="PIRSF000350">
    <property type="entry name" value="Mercury_reductase_MerA"/>
    <property type="match status" value="1"/>
</dbReference>
<dbReference type="EMBL" id="JH109152">
    <property type="protein sequence ID" value="EGW22200.1"/>
    <property type="molecule type" value="Genomic_DNA"/>
</dbReference>
<dbReference type="EC" id="1.8.1.4" evidence="3 13"/>
<feature type="binding site" evidence="12">
    <location>
        <begin position="193"/>
        <end position="200"/>
    </location>
    <ligand>
        <name>NAD(+)</name>
        <dbReference type="ChEBI" id="CHEBI:57540"/>
    </ligand>
</feature>
<dbReference type="InterPro" id="IPR001100">
    <property type="entry name" value="Pyr_nuc-diS_OxRdtase"/>
</dbReference>
<dbReference type="STRING" id="697282.Mettu_1002"/>
<dbReference type="NCBIfam" id="TIGR01350">
    <property type="entry name" value="lipoamide_DH"/>
    <property type="match status" value="1"/>
</dbReference>
<comment type="miscellaneous">
    <text evidence="13">The active site is a redox-active disulfide bond.</text>
</comment>
<evidence type="ECO:0000313" key="16">
    <source>
        <dbReference type="EMBL" id="EGW22200.1"/>
    </source>
</evidence>
<keyword evidence="7 12" id="KW-0274">FAD</keyword>
<feature type="binding site" evidence="12">
    <location>
        <position position="283"/>
    </location>
    <ligand>
        <name>NAD(+)</name>
        <dbReference type="ChEBI" id="CHEBI:57540"/>
    </ligand>
</feature>
<dbReference type="GO" id="GO:0050660">
    <property type="term" value="F:flavin adenine dinucleotide binding"/>
    <property type="evidence" value="ECO:0007669"/>
    <property type="project" value="InterPro"/>
</dbReference>
<dbReference type="RefSeq" id="WP_006890174.1">
    <property type="nucleotide sequence ID" value="NZ_JH109152.1"/>
</dbReference>
<dbReference type="GO" id="GO:0004148">
    <property type="term" value="F:dihydrolipoyl dehydrogenase (NADH) activity"/>
    <property type="evidence" value="ECO:0007669"/>
    <property type="project" value="UniProtKB-EC"/>
</dbReference>
<dbReference type="InterPro" id="IPR036188">
    <property type="entry name" value="FAD/NAD-bd_sf"/>
</dbReference>
<evidence type="ECO:0000256" key="6">
    <source>
        <dbReference type="ARBA" id="ARBA00022630"/>
    </source>
</evidence>
<feature type="binding site" evidence="12">
    <location>
        <begin position="156"/>
        <end position="158"/>
    </location>
    <ligand>
        <name>FAD</name>
        <dbReference type="ChEBI" id="CHEBI:57692"/>
    </ligand>
</feature>
<dbReference type="Gene3D" id="3.30.390.30">
    <property type="match status" value="1"/>
</dbReference>
<dbReference type="GO" id="GO:0006103">
    <property type="term" value="P:2-oxoglutarate metabolic process"/>
    <property type="evidence" value="ECO:0007669"/>
    <property type="project" value="TreeGrafter"/>
</dbReference>
<comment type="subcellular location">
    <subcellularLocation>
        <location evidence="1">Cytoplasm</location>
    </subcellularLocation>
</comment>
<comment type="cofactor">
    <cofactor evidence="12 13">
        <name>FAD</name>
        <dbReference type="ChEBI" id="CHEBI:57692"/>
    </cofactor>
    <text evidence="12 13">Binds 1 FAD per subunit.</text>
</comment>
<dbReference type="AlphaFoldDB" id="G3IRY9"/>
<dbReference type="HOGENOM" id="CLU_016755_1_2_6"/>
<dbReference type="PANTHER" id="PTHR22912:SF224">
    <property type="entry name" value="DIHYDROLIPOYL DEHYDROGENASE"/>
    <property type="match status" value="1"/>
</dbReference>
<feature type="binding site" evidence="12">
    <location>
        <position position="324"/>
    </location>
    <ligand>
        <name>FAD</name>
        <dbReference type="ChEBI" id="CHEBI:57692"/>
    </ligand>
</feature>
<feature type="binding site" evidence="12">
    <location>
        <begin position="331"/>
        <end position="334"/>
    </location>
    <ligand>
        <name>FAD</name>
        <dbReference type="ChEBI" id="CHEBI:57692"/>
    </ligand>
</feature>
<dbReference type="SUPFAM" id="SSF51905">
    <property type="entry name" value="FAD/NAD(P)-binding domain"/>
    <property type="match status" value="1"/>
</dbReference>
<dbReference type="InterPro" id="IPR023753">
    <property type="entry name" value="FAD/NAD-binding_dom"/>
</dbReference>
<evidence type="ECO:0000256" key="3">
    <source>
        <dbReference type="ARBA" id="ARBA00012608"/>
    </source>
</evidence>
<keyword evidence="6 13" id="KW-0285">Flavoprotein</keyword>
<dbReference type="SUPFAM" id="SSF55424">
    <property type="entry name" value="FAD/NAD-linked reductases, dimerisation (C-terminal) domain"/>
    <property type="match status" value="1"/>
</dbReference>
<evidence type="ECO:0000256" key="8">
    <source>
        <dbReference type="ARBA" id="ARBA00023002"/>
    </source>
</evidence>
<comment type="similarity">
    <text evidence="2 13">Belongs to the class-I pyridine nucleotide-disulfide oxidoreductase family.</text>
</comment>
<feature type="binding site" evidence="12">
    <location>
        <position position="216"/>
    </location>
    <ligand>
        <name>NAD(+)</name>
        <dbReference type="ChEBI" id="CHEBI:57540"/>
    </ligand>
</feature>
<dbReference type="Proteomes" id="UP000004664">
    <property type="component" value="Unassembled WGS sequence"/>
</dbReference>
<evidence type="ECO:0000256" key="10">
    <source>
        <dbReference type="ARBA" id="ARBA00049187"/>
    </source>
</evidence>
<feature type="domain" description="Pyridine nucleotide-disulphide oxidoreductase dimerisation" evidence="14">
    <location>
        <begin position="360"/>
        <end position="467"/>
    </location>
</feature>
<evidence type="ECO:0000256" key="5">
    <source>
        <dbReference type="ARBA" id="ARBA00022490"/>
    </source>
</evidence>
<evidence type="ECO:0000256" key="9">
    <source>
        <dbReference type="ARBA" id="ARBA00023027"/>
    </source>
</evidence>
<keyword evidence="17" id="KW-1185">Reference proteome</keyword>
<dbReference type="FunFam" id="3.30.390.30:FF:000001">
    <property type="entry name" value="Dihydrolipoyl dehydrogenase"/>
    <property type="match status" value="1"/>
</dbReference>
<comment type="catalytic activity">
    <reaction evidence="10 13">
        <text>N(6)-[(R)-dihydrolipoyl]-L-lysyl-[protein] + NAD(+) = N(6)-[(R)-lipoyl]-L-lysyl-[protein] + NADH + H(+)</text>
        <dbReference type="Rhea" id="RHEA:15045"/>
        <dbReference type="Rhea" id="RHEA-COMP:10474"/>
        <dbReference type="Rhea" id="RHEA-COMP:10475"/>
        <dbReference type="ChEBI" id="CHEBI:15378"/>
        <dbReference type="ChEBI" id="CHEBI:57540"/>
        <dbReference type="ChEBI" id="CHEBI:57945"/>
        <dbReference type="ChEBI" id="CHEBI:83099"/>
        <dbReference type="ChEBI" id="CHEBI:83100"/>
        <dbReference type="EC" id="1.8.1.4"/>
    </reaction>
</comment>
<accession>G3IRY9</accession>
<dbReference type="PANTHER" id="PTHR22912">
    <property type="entry name" value="DISULFIDE OXIDOREDUCTASE"/>
    <property type="match status" value="1"/>
</dbReference>
<evidence type="ECO:0000256" key="2">
    <source>
        <dbReference type="ARBA" id="ARBA00007532"/>
    </source>
</evidence>
<reference evidence="16 17" key="1">
    <citation type="submission" date="2011-06" db="EMBL/GenBank/DDBJ databases">
        <title>Genomic sequence of Methylobacter tundripaludum SV96.</title>
        <authorList>
            <consortium name="US DOE Joint Genome Institute"/>
            <person name="Lucas S."/>
            <person name="Han J."/>
            <person name="Lapidus A."/>
            <person name="Cheng J.-F."/>
            <person name="Goodwin L."/>
            <person name="Pitluck S."/>
            <person name="Held B."/>
            <person name="Detter J.C."/>
            <person name="Han C."/>
            <person name="Tapia R."/>
            <person name="Land M."/>
            <person name="Hauser L."/>
            <person name="Kyrpides N."/>
            <person name="Ivanova N."/>
            <person name="Ovchinnikova G."/>
            <person name="Pagani I."/>
            <person name="Klotz M.G."/>
            <person name="Dispirito A.A."/>
            <person name="Murrell J.C."/>
            <person name="Dunfield P."/>
            <person name="Kalyuzhnaya M.G."/>
            <person name="Svenning M."/>
            <person name="Trotsenko Y.A."/>
            <person name="Stein L.Y."/>
            <person name="Woyke T."/>
        </authorList>
    </citation>
    <scope>NUCLEOTIDE SEQUENCE [LARGE SCALE GENOMIC DNA]</scope>
    <source>
        <strain evidence="17">ATCC BAA-1195 / DSM 17260 / SV96</strain>
    </source>
</reference>
<evidence type="ECO:0000256" key="4">
    <source>
        <dbReference type="ARBA" id="ARBA00016961"/>
    </source>
</evidence>